<accession>A0A1L7X0S8</accession>
<evidence type="ECO:0000313" key="9">
    <source>
        <dbReference type="Proteomes" id="UP000184330"/>
    </source>
</evidence>
<dbReference type="Gene3D" id="1.10.630.10">
    <property type="entry name" value="Cytochrome P450"/>
    <property type="match status" value="1"/>
</dbReference>
<evidence type="ECO:0000256" key="2">
    <source>
        <dbReference type="ARBA" id="ARBA00010617"/>
    </source>
</evidence>
<dbReference type="InterPro" id="IPR001128">
    <property type="entry name" value="Cyt_P450"/>
</dbReference>
<name>A0A1L7X0S8_9HELO</name>
<evidence type="ECO:0000256" key="1">
    <source>
        <dbReference type="ARBA" id="ARBA00001971"/>
    </source>
</evidence>
<keyword evidence="7" id="KW-1133">Transmembrane helix</keyword>
<dbReference type="InterPro" id="IPR036396">
    <property type="entry name" value="Cyt_P450_sf"/>
</dbReference>
<dbReference type="PRINTS" id="PR00385">
    <property type="entry name" value="P450"/>
</dbReference>
<evidence type="ECO:0000256" key="3">
    <source>
        <dbReference type="ARBA" id="ARBA00022723"/>
    </source>
</evidence>
<dbReference type="Proteomes" id="UP000184330">
    <property type="component" value="Unassembled WGS sequence"/>
</dbReference>
<dbReference type="STRING" id="576137.A0A1L7X0S8"/>
<evidence type="ECO:0000313" key="8">
    <source>
        <dbReference type="EMBL" id="CZR58628.1"/>
    </source>
</evidence>
<dbReference type="OrthoDB" id="1470350at2759"/>
<dbReference type="CDD" id="cd11059">
    <property type="entry name" value="CYP_fungal"/>
    <property type="match status" value="1"/>
</dbReference>
<keyword evidence="7" id="KW-0812">Transmembrane</keyword>
<dbReference type="PANTHER" id="PTHR24305">
    <property type="entry name" value="CYTOCHROME P450"/>
    <property type="match status" value="1"/>
</dbReference>
<dbReference type="EMBL" id="FJOG01000012">
    <property type="protein sequence ID" value="CZR58628.1"/>
    <property type="molecule type" value="Genomic_DNA"/>
</dbReference>
<dbReference type="PANTHER" id="PTHR24305:SF166">
    <property type="entry name" value="CYTOCHROME P450 12A4, MITOCHONDRIAL-RELATED"/>
    <property type="match status" value="1"/>
</dbReference>
<dbReference type="InterPro" id="IPR050121">
    <property type="entry name" value="Cytochrome_P450_monoxygenase"/>
</dbReference>
<dbReference type="GO" id="GO:0005506">
    <property type="term" value="F:iron ion binding"/>
    <property type="evidence" value="ECO:0007669"/>
    <property type="project" value="InterPro"/>
</dbReference>
<dbReference type="InterPro" id="IPR017972">
    <property type="entry name" value="Cyt_P450_CS"/>
</dbReference>
<keyword evidence="6" id="KW-0560">Oxidoreductase</keyword>
<comment type="cofactor">
    <cofactor evidence="1 5">
        <name>heme</name>
        <dbReference type="ChEBI" id="CHEBI:30413"/>
    </cofactor>
</comment>
<keyword evidence="9" id="KW-1185">Reference proteome</keyword>
<keyword evidence="5 6" id="KW-0349">Heme</keyword>
<evidence type="ECO:0000256" key="6">
    <source>
        <dbReference type="RuleBase" id="RU000461"/>
    </source>
</evidence>
<dbReference type="GO" id="GO:0004497">
    <property type="term" value="F:monooxygenase activity"/>
    <property type="evidence" value="ECO:0007669"/>
    <property type="project" value="UniProtKB-KW"/>
</dbReference>
<comment type="similarity">
    <text evidence="2 6">Belongs to the cytochrome P450 family.</text>
</comment>
<proteinExistence type="inferred from homology"/>
<dbReference type="AlphaFoldDB" id="A0A1L7X0S8"/>
<dbReference type="InterPro" id="IPR002403">
    <property type="entry name" value="Cyt_P450_E_grp-IV"/>
</dbReference>
<dbReference type="GO" id="GO:0020037">
    <property type="term" value="F:heme binding"/>
    <property type="evidence" value="ECO:0007669"/>
    <property type="project" value="InterPro"/>
</dbReference>
<protein>
    <submittedName>
        <fullName evidence="8">Related to cytochrome P450 monooxygenase</fullName>
    </submittedName>
</protein>
<evidence type="ECO:0000256" key="5">
    <source>
        <dbReference type="PIRSR" id="PIRSR602403-1"/>
    </source>
</evidence>
<evidence type="ECO:0000256" key="7">
    <source>
        <dbReference type="SAM" id="Phobius"/>
    </source>
</evidence>
<keyword evidence="6 8" id="KW-0503">Monooxygenase</keyword>
<dbReference type="GO" id="GO:0016705">
    <property type="term" value="F:oxidoreductase activity, acting on paired donors, with incorporation or reduction of molecular oxygen"/>
    <property type="evidence" value="ECO:0007669"/>
    <property type="project" value="InterPro"/>
</dbReference>
<reference evidence="8 9" key="1">
    <citation type="submission" date="2016-03" db="EMBL/GenBank/DDBJ databases">
        <authorList>
            <person name="Ploux O."/>
        </authorList>
    </citation>
    <scope>NUCLEOTIDE SEQUENCE [LARGE SCALE GENOMIC DNA]</scope>
    <source>
        <strain evidence="8 9">UAMH 11012</strain>
    </source>
</reference>
<dbReference type="PRINTS" id="PR00465">
    <property type="entry name" value="EP450IV"/>
</dbReference>
<dbReference type="Pfam" id="PF00067">
    <property type="entry name" value="p450"/>
    <property type="match status" value="1"/>
</dbReference>
<gene>
    <name evidence="8" type="ORF">PAC_08520</name>
</gene>
<feature type="transmembrane region" description="Helical" evidence="7">
    <location>
        <begin position="7"/>
        <end position="27"/>
    </location>
</feature>
<dbReference type="SUPFAM" id="SSF48264">
    <property type="entry name" value="Cytochrome P450"/>
    <property type="match status" value="1"/>
</dbReference>
<keyword evidence="3 5" id="KW-0479">Metal-binding</keyword>
<evidence type="ECO:0000256" key="4">
    <source>
        <dbReference type="ARBA" id="ARBA00023004"/>
    </source>
</evidence>
<organism evidence="8 9">
    <name type="scientific">Phialocephala subalpina</name>
    <dbReference type="NCBI Taxonomy" id="576137"/>
    <lineage>
        <taxon>Eukaryota</taxon>
        <taxon>Fungi</taxon>
        <taxon>Dikarya</taxon>
        <taxon>Ascomycota</taxon>
        <taxon>Pezizomycotina</taxon>
        <taxon>Leotiomycetes</taxon>
        <taxon>Helotiales</taxon>
        <taxon>Mollisiaceae</taxon>
        <taxon>Phialocephala</taxon>
        <taxon>Phialocephala fortinii species complex</taxon>
    </lineage>
</organism>
<dbReference type="PROSITE" id="PS00086">
    <property type="entry name" value="CYTOCHROME_P450"/>
    <property type="match status" value="1"/>
</dbReference>
<feature type="binding site" description="axial binding residue" evidence="5">
    <location>
        <position position="432"/>
    </location>
    <ligand>
        <name>heme</name>
        <dbReference type="ChEBI" id="CHEBI:30413"/>
    </ligand>
    <ligandPart>
        <name>Fe</name>
        <dbReference type="ChEBI" id="CHEBI:18248"/>
    </ligandPart>
</feature>
<sequence length="486" mass="54701">MIPIYEILAVTSLSFLLYHYILLPLFFSPLSKIPSAHWSSAISARWINTLRLNGKTGISETLSAHRRLGPIVRLSPDELSVASLDGLRKIYSGGFEKDESYVQEFMNYGTPNLVSMLGNKEHGMQKRMLSHVYSKSYIQNSEDVRKIAEGLVERLLGVLNNEEEKNFDAYGINQAIGADFMSAYLFGLGNATDFMTDIEARRTITREHRTKFKRLPGEEQATAIVERFVMGLCQAAARTIEKEELSETGTRPVVYSQLSSQLAKPMSPSESKDLIIASEMFDHFVASIETSRISLTYMEWELSRHPELQRALRKELLTLSPPLIRGETTLPDPKSIDALPLLNAVLKEVLRLYPPSPATLTRVTPPNGTTIEGCFIPGNIVIGTAAQCMHQNADVFPEPQEFKPERWLVEDEEKRKEMNRWFWVFGSGGRMCIGSHYAIHMLKLSIAAIYSNFETEIMDDEGIEQEDAFLAGPVGEKLVLKFRAVA</sequence>
<keyword evidence="7" id="KW-0472">Membrane</keyword>
<keyword evidence="4 5" id="KW-0408">Iron</keyword>